<dbReference type="Gene3D" id="2.40.33.20">
    <property type="entry name" value="PK beta-barrel domain-like"/>
    <property type="match status" value="1"/>
</dbReference>
<reference evidence="2 3" key="1">
    <citation type="journal article" date="2007" name="Proc. Natl. Acad. Sci. U.S.A.">
        <title>The tiny eukaryote Ostreococcus provides genomic insights into the paradox of plankton speciation.</title>
        <authorList>
            <person name="Palenik B."/>
            <person name="Grimwood J."/>
            <person name="Aerts A."/>
            <person name="Rouze P."/>
            <person name="Salamov A."/>
            <person name="Putnam N."/>
            <person name="Dupont C."/>
            <person name="Jorgensen R."/>
            <person name="Derelle E."/>
            <person name="Rombauts S."/>
            <person name="Zhou K."/>
            <person name="Otillar R."/>
            <person name="Merchant S.S."/>
            <person name="Podell S."/>
            <person name="Gaasterland T."/>
            <person name="Napoli C."/>
            <person name="Gendler K."/>
            <person name="Manuell A."/>
            <person name="Tai V."/>
            <person name="Vallon O."/>
            <person name="Piganeau G."/>
            <person name="Jancek S."/>
            <person name="Heijde M."/>
            <person name="Jabbari K."/>
            <person name="Bowler C."/>
            <person name="Lohr M."/>
            <person name="Robbens S."/>
            <person name="Werner G."/>
            <person name="Dubchak I."/>
            <person name="Pazour G.J."/>
            <person name="Ren Q."/>
            <person name="Paulsen I."/>
            <person name="Delwiche C."/>
            <person name="Schmutz J."/>
            <person name="Rokhsar D."/>
            <person name="Van de Peer Y."/>
            <person name="Moreau H."/>
            <person name="Grigoriev I.V."/>
        </authorList>
    </citation>
    <scope>NUCLEOTIDE SEQUENCE [LARGE SCALE GENOMIC DNA]</scope>
    <source>
        <strain evidence="2 3">CCE9901</strain>
    </source>
</reference>
<evidence type="ECO:0000313" key="2">
    <source>
        <dbReference type="EMBL" id="ABO95636.1"/>
    </source>
</evidence>
<dbReference type="HOGENOM" id="CLU_1985325_0_0_1"/>
<sequence length="126" mass="13674">MEDFARRFRPNLVVEDAGDGALKPFDEFAWCGRDVRFGEVVVRVDEPTIRCPSTRVRYDESGDAGANIDAGARPDVDIRAAFPALEASIFGRDPVALADRGSYFGVYARVVVGGVIRVGDDVALLP</sequence>
<dbReference type="GO" id="GO:0030151">
    <property type="term" value="F:molybdenum ion binding"/>
    <property type="evidence" value="ECO:0007669"/>
    <property type="project" value="InterPro"/>
</dbReference>
<dbReference type="AlphaFoldDB" id="A4RWJ9"/>
<dbReference type="GO" id="GO:0030170">
    <property type="term" value="F:pyridoxal phosphate binding"/>
    <property type="evidence" value="ECO:0007669"/>
    <property type="project" value="InterPro"/>
</dbReference>
<dbReference type="OrthoDB" id="17255at2759"/>
<dbReference type="InterPro" id="IPR011037">
    <property type="entry name" value="Pyrv_Knase-like_insert_dom_sf"/>
</dbReference>
<accession>A4RWJ9</accession>
<proteinExistence type="predicted"/>
<dbReference type="Pfam" id="PF03473">
    <property type="entry name" value="MOSC"/>
    <property type="match status" value="1"/>
</dbReference>
<dbReference type="Gramene" id="ABO95636">
    <property type="protein sequence ID" value="ABO95636"/>
    <property type="gene ID" value="OSTLU_31362"/>
</dbReference>
<dbReference type="Proteomes" id="UP000001568">
    <property type="component" value="Chromosome 4"/>
</dbReference>
<evidence type="ECO:0000313" key="3">
    <source>
        <dbReference type="Proteomes" id="UP000001568"/>
    </source>
</evidence>
<dbReference type="STRING" id="436017.A4RWJ9"/>
<dbReference type="GO" id="GO:0003824">
    <property type="term" value="F:catalytic activity"/>
    <property type="evidence" value="ECO:0007669"/>
    <property type="project" value="InterPro"/>
</dbReference>
<dbReference type="RefSeq" id="XP_001417343.1">
    <property type="nucleotide sequence ID" value="XM_001417306.1"/>
</dbReference>
<dbReference type="GeneID" id="5001565"/>
<protein>
    <recommendedName>
        <fullName evidence="1">MOSC domain-containing protein</fullName>
    </recommendedName>
</protein>
<dbReference type="PROSITE" id="PS51340">
    <property type="entry name" value="MOSC"/>
    <property type="match status" value="1"/>
</dbReference>
<dbReference type="InterPro" id="IPR005302">
    <property type="entry name" value="MoCF_Sase_C"/>
</dbReference>
<keyword evidence="3" id="KW-1185">Reference proteome</keyword>
<evidence type="ECO:0000259" key="1">
    <source>
        <dbReference type="PROSITE" id="PS51340"/>
    </source>
</evidence>
<dbReference type="KEGG" id="olu:OSTLU_31362"/>
<dbReference type="EMBL" id="CP000584">
    <property type="protein sequence ID" value="ABO95636.1"/>
    <property type="molecule type" value="Genomic_DNA"/>
</dbReference>
<feature type="domain" description="MOSC" evidence="1">
    <location>
        <begin position="1"/>
        <end position="125"/>
    </location>
</feature>
<name>A4RWJ9_OSTLU</name>
<gene>
    <name evidence="2" type="ORF">OSTLU_31362</name>
</gene>
<organism evidence="2 3">
    <name type="scientific">Ostreococcus lucimarinus (strain CCE9901)</name>
    <dbReference type="NCBI Taxonomy" id="436017"/>
    <lineage>
        <taxon>Eukaryota</taxon>
        <taxon>Viridiplantae</taxon>
        <taxon>Chlorophyta</taxon>
        <taxon>Mamiellophyceae</taxon>
        <taxon>Mamiellales</taxon>
        <taxon>Bathycoccaceae</taxon>
        <taxon>Ostreococcus</taxon>
    </lineage>
</organism>
<dbReference type="SUPFAM" id="SSF50800">
    <property type="entry name" value="PK beta-barrel domain-like"/>
    <property type="match status" value="1"/>
</dbReference>